<dbReference type="InterPro" id="IPR035938">
    <property type="entry name" value="Hemerythrin-like_sf"/>
</dbReference>
<protein>
    <submittedName>
        <fullName evidence="5">Hemerythrin</fullName>
    </submittedName>
</protein>
<evidence type="ECO:0000256" key="2">
    <source>
        <dbReference type="ARBA" id="ARBA00022723"/>
    </source>
</evidence>
<dbReference type="Gene3D" id="1.20.120.50">
    <property type="entry name" value="Hemerythrin-like"/>
    <property type="match status" value="1"/>
</dbReference>
<dbReference type="NCBIfam" id="TIGR02481">
    <property type="entry name" value="hemeryth_dom"/>
    <property type="match status" value="1"/>
</dbReference>
<dbReference type="InterPro" id="IPR012312">
    <property type="entry name" value="Hemerythrin-like"/>
</dbReference>
<accession>A0A4R2RK82</accession>
<dbReference type="EMBL" id="SLXT01000042">
    <property type="protein sequence ID" value="TCP60101.1"/>
    <property type="molecule type" value="Genomic_DNA"/>
</dbReference>
<comment type="caution">
    <text evidence="5">The sequence shown here is derived from an EMBL/GenBank/DDBJ whole genome shotgun (WGS) entry which is preliminary data.</text>
</comment>
<dbReference type="RefSeq" id="WP_131920937.1">
    <property type="nucleotide sequence ID" value="NZ_JAOQNU010000043.1"/>
</dbReference>
<reference evidence="5 6" key="1">
    <citation type="submission" date="2019-03" db="EMBL/GenBank/DDBJ databases">
        <title>Genomic Encyclopedia of Type Strains, Phase IV (KMG-IV): sequencing the most valuable type-strain genomes for metagenomic binning, comparative biology and taxonomic classification.</title>
        <authorList>
            <person name="Goeker M."/>
        </authorList>
    </citation>
    <scope>NUCLEOTIDE SEQUENCE [LARGE SCALE GENOMIC DNA]</scope>
    <source>
        <strain evidence="5 6">DSM 11170</strain>
    </source>
</reference>
<comment type="similarity">
    <text evidence="1">Belongs to the hemerythrin family.</text>
</comment>
<feature type="domain" description="Hemerythrin-like" evidence="4">
    <location>
        <begin position="12"/>
        <end position="128"/>
    </location>
</feature>
<keyword evidence="6" id="KW-1185">Reference proteome</keyword>
<gene>
    <name evidence="5" type="ORF">EDD73_14217</name>
</gene>
<dbReference type="NCBIfam" id="NF033749">
    <property type="entry name" value="bact_hemeryth"/>
    <property type="match status" value="1"/>
</dbReference>
<dbReference type="InterPro" id="IPR050669">
    <property type="entry name" value="Hemerythrin"/>
</dbReference>
<dbReference type="PANTHER" id="PTHR37164">
    <property type="entry name" value="BACTERIOHEMERYTHRIN"/>
    <property type="match status" value="1"/>
</dbReference>
<name>A0A4R2RK82_9FIRM</name>
<evidence type="ECO:0000313" key="6">
    <source>
        <dbReference type="Proteomes" id="UP000294813"/>
    </source>
</evidence>
<dbReference type="InterPro" id="IPR012827">
    <property type="entry name" value="Hemerythrin_metal-bd"/>
</dbReference>
<dbReference type="SUPFAM" id="SSF47188">
    <property type="entry name" value="Hemerythrin-like"/>
    <property type="match status" value="1"/>
</dbReference>
<dbReference type="GO" id="GO:0046872">
    <property type="term" value="F:metal ion binding"/>
    <property type="evidence" value="ECO:0007669"/>
    <property type="project" value="UniProtKB-KW"/>
</dbReference>
<dbReference type="PANTHER" id="PTHR37164:SF1">
    <property type="entry name" value="BACTERIOHEMERYTHRIN"/>
    <property type="match status" value="1"/>
</dbReference>
<keyword evidence="3" id="KW-0408">Iron</keyword>
<evidence type="ECO:0000256" key="1">
    <source>
        <dbReference type="ARBA" id="ARBA00010587"/>
    </source>
</evidence>
<dbReference type="AlphaFoldDB" id="A0A4R2RK82"/>
<organism evidence="5 6">
    <name type="scientific">Heliophilum fasciatum</name>
    <dbReference type="NCBI Taxonomy" id="35700"/>
    <lineage>
        <taxon>Bacteria</taxon>
        <taxon>Bacillati</taxon>
        <taxon>Bacillota</taxon>
        <taxon>Clostridia</taxon>
        <taxon>Eubacteriales</taxon>
        <taxon>Heliobacteriaceae</taxon>
        <taxon>Heliophilum</taxon>
    </lineage>
</organism>
<evidence type="ECO:0000256" key="3">
    <source>
        <dbReference type="ARBA" id="ARBA00023004"/>
    </source>
</evidence>
<evidence type="ECO:0000313" key="5">
    <source>
        <dbReference type="EMBL" id="TCP60101.1"/>
    </source>
</evidence>
<dbReference type="Pfam" id="PF01814">
    <property type="entry name" value="Hemerythrin"/>
    <property type="match status" value="1"/>
</dbReference>
<evidence type="ECO:0000259" key="4">
    <source>
        <dbReference type="Pfam" id="PF01814"/>
    </source>
</evidence>
<sequence length="134" mass="16385">MFKWDEKYKIGIWQIDEQHQELFRIAGQAYNLLNETREDKFDDIIEVIKELQRYTVYHFNTEEGFMTEHNYDGFRVQKQQHGEFVNKIYSIEAEQINEDQEDFILGLLCYVSEWLINHILEEDMKMVKLKRLRA</sequence>
<dbReference type="Proteomes" id="UP000294813">
    <property type="component" value="Unassembled WGS sequence"/>
</dbReference>
<dbReference type="OrthoDB" id="9797092at2"/>
<proteinExistence type="inferred from homology"/>
<dbReference type="CDD" id="cd12107">
    <property type="entry name" value="Hemerythrin"/>
    <property type="match status" value="1"/>
</dbReference>
<keyword evidence="2" id="KW-0479">Metal-binding</keyword>